<dbReference type="AlphaFoldDB" id="A0A814E1B7"/>
<feature type="compositionally biased region" description="Basic residues" evidence="1">
    <location>
        <begin position="237"/>
        <end position="256"/>
    </location>
</feature>
<dbReference type="SUPFAM" id="SSF81383">
    <property type="entry name" value="F-box domain"/>
    <property type="match status" value="1"/>
</dbReference>
<reference evidence="2" key="1">
    <citation type="submission" date="2021-02" db="EMBL/GenBank/DDBJ databases">
        <authorList>
            <person name="Nowell W R."/>
        </authorList>
    </citation>
    <scope>NUCLEOTIDE SEQUENCE</scope>
</reference>
<sequence length="863" mass="95843">METCLLDLPNELIEIIILYIIGRPWKDDVRDFLSFTSTCQYLRRFAQDKRYWQIMALRRDPTCENSSETTQWFEHCKQVYCQRTIPGDELKERISRYNDNYFCRIEKVFIWPSKIRVYIDERGDESLGNIQDPTHSIITLVENNFPIYSRPIGIRTNHSKFSIADERSEYLGYLDFPYSISLSNIGKNLIFQYGTAGYSNAILFHISISSSSSTINKQTKVSSVEKSSKDTLTKTKWNPKHKHHRHHHHHNYRQRTKCVGQQQKILSPSKVTIKNSKSIHQDQQLRIIRPKVSNNNNCTNNTNGLTKLSHKTTLIDNQKVPLAVYRDVNIQPSIISKSNSQLVLSDKDKKKKTSRGNIPLKTIENKLVSQRAAPTSEAQVSNYSSMICTQPTPCCVQQTERIYIDDSCCNPSTTITCPSNPCVIQQCDPMVCFPQQQQPQVIVYTDQMPSQNFICTSSPNNIIQQTLPQQYACVDNTPQICICQSLSTNSSPQSFICVPQTPCPTTSSIFIQQPPQMQIISPSQSPAAQCFQICSTTPQALQAPPTIQICTPNVTVNPQVICQRPCDSVALPVQKQQLVCTSTPTITLNRPSCATVCCAPAAPVSQPSCATVCCAPAAPVSQPSCATVCCARAIPIPQSPPGPSMFRQALIQTLSKRTGLPLPVVCTVNAPVAEQPMICTPAQPPMVCTTSPLLTNAPTRSASMPIVPLTPGGLLLPFEPCEPSQGMIRGPLPRSSRYPSTLTNFDDIRQQMHQRAQLLSDFRRLEAEQMALSPTRYRNVRAPSVPRFSSNLPRPISSYSSNLPLPPSTFSSNVPLQPPINIPQTSYARGDISSSSTSTSRSSASSTRQPTFGGSYAQPSFGG</sequence>
<evidence type="ECO:0008006" key="4">
    <source>
        <dbReference type="Google" id="ProtNLM"/>
    </source>
</evidence>
<evidence type="ECO:0000313" key="2">
    <source>
        <dbReference type="EMBL" id="CAF0963292.1"/>
    </source>
</evidence>
<feature type="region of interest" description="Disordered" evidence="1">
    <location>
        <begin position="810"/>
        <end position="863"/>
    </location>
</feature>
<organism evidence="2 3">
    <name type="scientific">Rotaria sordida</name>
    <dbReference type="NCBI Taxonomy" id="392033"/>
    <lineage>
        <taxon>Eukaryota</taxon>
        <taxon>Metazoa</taxon>
        <taxon>Spiralia</taxon>
        <taxon>Gnathifera</taxon>
        <taxon>Rotifera</taxon>
        <taxon>Eurotatoria</taxon>
        <taxon>Bdelloidea</taxon>
        <taxon>Philodinida</taxon>
        <taxon>Philodinidae</taxon>
        <taxon>Rotaria</taxon>
    </lineage>
</organism>
<dbReference type="InterPro" id="IPR036047">
    <property type="entry name" value="F-box-like_dom_sf"/>
</dbReference>
<accession>A0A814E1B7</accession>
<feature type="region of interest" description="Disordered" evidence="1">
    <location>
        <begin position="220"/>
        <end position="260"/>
    </location>
</feature>
<protein>
    <recommendedName>
        <fullName evidence="4">F-box domain-containing protein</fullName>
    </recommendedName>
</protein>
<proteinExistence type="predicted"/>
<feature type="compositionally biased region" description="Low complexity" evidence="1">
    <location>
        <begin position="833"/>
        <end position="848"/>
    </location>
</feature>
<name>A0A814E1B7_9BILA</name>
<evidence type="ECO:0000313" key="3">
    <source>
        <dbReference type="Proteomes" id="UP000663889"/>
    </source>
</evidence>
<gene>
    <name evidence="2" type="ORF">SEV965_LOCUS8880</name>
</gene>
<evidence type="ECO:0000256" key="1">
    <source>
        <dbReference type="SAM" id="MobiDB-lite"/>
    </source>
</evidence>
<dbReference type="EMBL" id="CAJNOU010000335">
    <property type="protein sequence ID" value="CAF0963292.1"/>
    <property type="molecule type" value="Genomic_DNA"/>
</dbReference>
<comment type="caution">
    <text evidence="2">The sequence shown here is derived from an EMBL/GenBank/DDBJ whole genome shotgun (WGS) entry which is preliminary data.</text>
</comment>
<dbReference type="Proteomes" id="UP000663889">
    <property type="component" value="Unassembled WGS sequence"/>
</dbReference>